<reference evidence="4" key="1">
    <citation type="submission" date="2022-06" db="EMBL/GenBank/DDBJ databases">
        <title>Diverse halophilic archaea isolated from saline environments.</title>
        <authorList>
            <person name="Cui H.-L."/>
        </authorList>
    </citation>
    <scope>NUCLEOTIDE SEQUENCE</scope>
    <source>
        <strain evidence="4">WLHS1</strain>
    </source>
</reference>
<dbReference type="EMBL" id="CP100355">
    <property type="protein sequence ID" value="UTF54997.1"/>
    <property type="molecule type" value="Genomic_DNA"/>
</dbReference>
<dbReference type="Proteomes" id="UP001056855">
    <property type="component" value="Chromosome"/>
</dbReference>
<keyword evidence="2" id="KW-0812">Transmembrane</keyword>
<feature type="transmembrane region" description="Helical" evidence="2">
    <location>
        <begin position="59"/>
        <end position="78"/>
    </location>
</feature>
<sequence length="81" mass="8619">MTDPEEVEGRTDSDADGFDEAASSSRGDPRVLLAMNAVLSTLFAMTVVWGLAFAGILEFTLVNVATAIILLFTVTYAVTMT</sequence>
<dbReference type="RefSeq" id="WP_254159739.1">
    <property type="nucleotide sequence ID" value="NZ_CP100355.1"/>
</dbReference>
<evidence type="ECO:0000259" key="3">
    <source>
        <dbReference type="Pfam" id="PF26409"/>
    </source>
</evidence>
<gene>
    <name evidence="4" type="ORF">NGM29_07020</name>
</gene>
<proteinExistence type="predicted"/>
<dbReference type="AlphaFoldDB" id="A0A9E7NDZ1"/>
<keyword evidence="2" id="KW-0472">Membrane</keyword>
<protein>
    <recommendedName>
        <fullName evidence="3">DUF8107 domain-containing protein</fullName>
    </recommendedName>
</protein>
<dbReference type="InterPro" id="IPR058420">
    <property type="entry name" value="DUF8107"/>
</dbReference>
<keyword evidence="5" id="KW-1185">Reference proteome</keyword>
<dbReference type="GeneID" id="73289784"/>
<organism evidence="4 5">
    <name type="scientific">Natronosalvus rutilus</name>
    <dbReference type="NCBI Taxonomy" id="2953753"/>
    <lineage>
        <taxon>Archaea</taxon>
        <taxon>Methanobacteriati</taxon>
        <taxon>Methanobacteriota</taxon>
        <taxon>Stenosarchaea group</taxon>
        <taxon>Halobacteria</taxon>
        <taxon>Halobacteriales</taxon>
        <taxon>Natrialbaceae</taxon>
        <taxon>Natronosalvus</taxon>
    </lineage>
</organism>
<feature type="region of interest" description="Disordered" evidence="1">
    <location>
        <begin position="1"/>
        <end position="26"/>
    </location>
</feature>
<dbReference type="KEGG" id="sawl:NGM29_07020"/>
<evidence type="ECO:0000256" key="1">
    <source>
        <dbReference type="SAM" id="MobiDB-lite"/>
    </source>
</evidence>
<evidence type="ECO:0000313" key="5">
    <source>
        <dbReference type="Proteomes" id="UP001056855"/>
    </source>
</evidence>
<evidence type="ECO:0000256" key="2">
    <source>
        <dbReference type="SAM" id="Phobius"/>
    </source>
</evidence>
<feature type="domain" description="DUF8107" evidence="3">
    <location>
        <begin position="10"/>
        <end position="80"/>
    </location>
</feature>
<dbReference type="Pfam" id="PF26409">
    <property type="entry name" value="DUF8107"/>
    <property type="match status" value="1"/>
</dbReference>
<name>A0A9E7NDZ1_9EURY</name>
<feature type="transmembrane region" description="Helical" evidence="2">
    <location>
        <begin position="31"/>
        <end position="53"/>
    </location>
</feature>
<evidence type="ECO:0000313" key="4">
    <source>
        <dbReference type="EMBL" id="UTF54997.1"/>
    </source>
</evidence>
<accession>A0A9E7NDZ1</accession>
<keyword evidence="2" id="KW-1133">Transmembrane helix</keyword>